<organism evidence="2 3">
    <name type="scientific">Halobacteriovorax marinus (strain ATCC BAA-682 / DSM 15412 / SJ)</name>
    <name type="common">Bacteriovorax marinus</name>
    <dbReference type="NCBI Taxonomy" id="862908"/>
    <lineage>
        <taxon>Bacteria</taxon>
        <taxon>Pseudomonadati</taxon>
        <taxon>Bdellovibrionota</taxon>
        <taxon>Bacteriovoracia</taxon>
        <taxon>Bacteriovoracales</taxon>
        <taxon>Halobacteriovoraceae</taxon>
        <taxon>Halobacteriovorax</taxon>
    </lineage>
</organism>
<dbReference type="KEGG" id="bmx:BMS_2573"/>
<dbReference type="RefSeq" id="WP_014245137.1">
    <property type="nucleotide sequence ID" value="NC_016620.1"/>
</dbReference>
<accession>E1X617</accession>
<proteinExistence type="predicted"/>
<evidence type="ECO:0008006" key="4">
    <source>
        <dbReference type="Google" id="ProtNLM"/>
    </source>
</evidence>
<dbReference type="OrthoDB" id="5293260at2"/>
<evidence type="ECO:0000256" key="1">
    <source>
        <dbReference type="SAM" id="SignalP"/>
    </source>
</evidence>
<feature type="signal peptide" evidence="1">
    <location>
        <begin position="1"/>
        <end position="22"/>
    </location>
</feature>
<name>E1X617_HALMS</name>
<sequence>MKNVIKKLAFISIFLFSTHVSAVNFYGGVGYSYNILSAESDFWNGGDGGDPFFILGAKFNRLALELSYRSLTLNNIHTASGGTFDVDVKDSMMTLGLRYDLNLFSHINFGIVRHSVETEYTTTASSRLNTSSIDGSAISFFVGGGLFGPLFIQDLKWIIDLNYYHRNTSFGIFALETGIFYSFYSF</sequence>
<evidence type="ECO:0000313" key="2">
    <source>
        <dbReference type="EMBL" id="CBW27361.1"/>
    </source>
</evidence>
<keyword evidence="1" id="KW-0732">Signal</keyword>
<dbReference type="Proteomes" id="UP000008963">
    <property type="component" value="Chromosome"/>
</dbReference>
<dbReference type="STRING" id="862908.BMS_2573"/>
<feature type="chain" id="PRO_5003154777" description="Outer membrane protein beta-barrel domain-containing protein" evidence="1">
    <location>
        <begin position="23"/>
        <end position="186"/>
    </location>
</feature>
<dbReference type="HOGENOM" id="CLU_1452557_0_0_7"/>
<reference evidence="3" key="1">
    <citation type="journal article" date="2013" name="ISME J.">
        <title>A small predatory core genome in the divergent marine Bacteriovorax marinus SJ and the terrestrial Bdellovibrio bacteriovorus.</title>
        <authorList>
            <person name="Crossman L.C."/>
            <person name="Chen H."/>
            <person name="Cerdeno-Tarraga A.M."/>
            <person name="Brooks K."/>
            <person name="Quail M.A."/>
            <person name="Pineiro S.A."/>
            <person name="Hobley L."/>
            <person name="Sockett R.E."/>
            <person name="Bentley S.D."/>
            <person name="Parkhill J."/>
            <person name="Williams H.N."/>
            <person name="Stine O.C."/>
        </authorList>
    </citation>
    <scope>NUCLEOTIDE SEQUENCE [LARGE SCALE GENOMIC DNA]</scope>
    <source>
        <strain evidence="3">ATCC BAA-682 / DSM 15412 / SJ</strain>
    </source>
</reference>
<gene>
    <name evidence="2" type="ordered locus">BMS_2573</name>
</gene>
<protein>
    <recommendedName>
        <fullName evidence="4">Outer membrane protein beta-barrel domain-containing protein</fullName>
    </recommendedName>
</protein>
<dbReference type="PATRIC" id="fig|862908.3.peg.2457"/>
<dbReference type="EMBL" id="FQ312005">
    <property type="protein sequence ID" value="CBW27361.1"/>
    <property type="molecule type" value="Genomic_DNA"/>
</dbReference>
<dbReference type="AlphaFoldDB" id="E1X617"/>
<keyword evidence="3" id="KW-1185">Reference proteome</keyword>
<evidence type="ECO:0000313" key="3">
    <source>
        <dbReference type="Proteomes" id="UP000008963"/>
    </source>
</evidence>